<dbReference type="AlphaFoldDB" id="A0A5E4FI10"/>
<dbReference type="OMA" id="VHDDIWV"/>
<gene>
    <name evidence="3" type="ORF">ALMOND_2B014835</name>
</gene>
<dbReference type="Pfam" id="PF07734">
    <property type="entry name" value="FBA_1"/>
    <property type="match status" value="1"/>
</dbReference>
<dbReference type="EMBL" id="CABIKO010000122">
    <property type="protein sequence ID" value="VVA27472.1"/>
    <property type="molecule type" value="Genomic_DNA"/>
</dbReference>
<evidence type="ECO:0000313" key="4">
    <source>
        <dbReference type="Proteomes" id="UP000327085"/>
    </source>
</evidence>
<proteinExistence type="predicted"/>
<evidence type="ECO:0000259" key="2">
    <source>
        <dbReference type="Pfam" id="PF07734"/>
    </source>
</evidence>
<organism evidence="3 4">
    <name type="scientific">Prunus dulcis</name>
    <name type="common">Almond</name>
    <name type="synonym">Amygdalus dulcis</name>
    <dbReference type="NCBI Taxonomy" id="3755"/>
    <lineage>
        <taxon>Eukaryota</taxon>
        <taxon>Viridiplantae</taxon>
        <taxon>Streptophyta</taxon>
        <taxon>Embryophyta</taxon>
        <taxon>Tracheophyta</taxon>
        <taxon>Spermatophyta</taxon>
        <taxon>Magnoliopsida</taxon>
        <taxon>eudicotyledons</taxon>
        <taxon>Gunneridae</taxon>
        <taxon>Pentapetalae</taxon>
        <taxon>rosids</taxon>
        <taxon>fabids</taxon>
        <taxon>Rosales</taxon>
        <taxon>Rosaceae</taxon>
        <taxon>Amygdaloideae</taxon>
        <taxon>Amygdaleae</taxon>
        <taxon>Prunus</taxon>
    </lineage>
</organism>
<evidence type="ECO:0000313" key="3">
    <source>
        <dbReference type="EMBL" id="VVA27472.1"/>
    </source>
</evidence>
<dbReference type="InterPro" id="IPR006527">
    <property type="entry name" value="F-box-assoc_dom_typ1"/>
</dbReference>
<reference evidence="4" key="1">
    <citation type="journal article" date="2020" name="Plant J.">
        <title>Transposons played a major role in the diversification between the closely related almond and peach genomes: results from the almond genome sequence.</title>
        <authorList>
            <person name="Alioto T."/>
            <person name="Alexiou K.G."/>
            <person name="Bardil A."/>
            <person name="Barteri F."/>
            <person name="Castanera R."/>
            <person name="Cruz F."/>
            <person name="Dhingra A."/>
            <person name="Duval H."/>
            <person name="Fernandez I Marti A."/>
            <person name="Frias L."/>
            <person name="Galan B."/>
            <person name="Garcia J.L."/>
            <person name="Howad W."/>
            <person name="Gomez-Garrido J."/>
            <person name="Gut M."/>
            <person name="Julca I."/>
            <person name="Morata J."/>
            <person name="Puigdomenech P."/>
            <person name="Ribeca P."/>
            <person name="Rubio Cabetas M.J."/>
            <person name="Vlasova A."/>
            <person name="Wirthensohn M."/>
            <person name="Garcia-Mas J."/>
            <person name="Gabaldon T."/>
            <person name="Casacuberta J.M."/>
            <person name="Arus P."/>
        </authorList>
    </citation>
    <scope>NUCLEOTIDE SEQUENCE [LARGE SCALE GENOMIC DNA]</scope>
    <source>
        <strain evidence="4">cv. Texas</strain>
    </source>
</reference>
<dbReference type="NCBIfam" id="TIGR01640">
    <property type="entry name" value="F_box_assoc_1"/>
    <property type="match status" value="1"/>
</dbReference>
<evidence type="ECO:0000259" key="1">
    <source>
        <dbReference type="Pfam" id="PF00646"/>
    </source>
</evidence>
<dbReference type="InParanoid" id="A0A5E4FI10"/>
<feature type="domain" description="F-box associated beta-propeller type 1" evidence="2">
    <location>
        <begin position="177"/>
        <end position="299"/>
    </location>
</feature>
<protein>
    <submittedName>
        <fullName evidence="3">PREDICTED: F-box/kelch-repeat</fullName>
    </submittedName>
</protein>
<accession>A0A5E4FI10</accession>
<dbReference type="Pfam" id="PF00646">
    <property type="entry name" value="F-box"/>
    <property type="match status" value="1"/>
</dbReference>
<dbReference type="InterPro" id="IPR036047">
    <property type="entry name" value="F-box-like_dom_sf"/>
</dbReference>
<sequence length="330" mass="37591">MANLSEDIIADILSQLPVKSVGRFRCVSKSRLHLTTQPHFIQTHLNRTQTQKLILSSHSLFSLDHLATIDDDMLPLELDFPLNTHLKTKWVLVSGSYNGLVCIMPQPEAFFIFNPSTRESMRVPDCPMPSHACPQQGVRFHRHAHDFGHAHGFGHAPPMSDYKVQDFPYKHLLDVYGKFLNGAVHWLCGPLGVGGPCVITAFDLAEEKFSDLATPDSVTSYQRFITGILEGCLCLLHYHDDHKQHSFWVMKEYNVKESWTKIMITNSCFSLQPLCYWKNTNILLVRNQKQLLMCNRKDGTCKKFLVNGLPSDFNADVYVESLISPNFQQN</sequence>
<dbReference type="Proteomes" id="UP000327085">
    <property type="component" value="Chromosome 4"/>
</dbReference>
<dbReference type="PANTHER" id="PTHR31672:SF13">
    <property type="entry name" value="F-BOX PROTEIN CPR30-LIKE"/>
    <property type="match status" value="1"/>
</dbReference>
<dbReference type="SUPFAM" id="SSF81383">
    <property type="entry name" value="F-box domain"/>
    <property type="match status" value="1"/>
</dbReference>
<dbReference type="PANTHER" id="PTHR31672">
    <property type="entry name" value="BNACNNG10540D PROTEIN"/>
    <property type="match status" value="1"/>
</dbReference>
<dbReference type="InterPro" id="IPR001810">
    <property type="entry name" value="F-box_dom"/>
</dbReference>
<dbReference type="Gramene" id="VVA27472">
    <property type="protein sequence ID" value="VVA27472"/>
    <property type="gene ID" value="Prudul26B014835"/>
</dbReference>
<dbReference type="InterPro" id="IPR017451">
    <property type="entry name" value="F-box-assoc_interact_dom"/>
</dbReference>
<name>A0A5E4FI10_PRUDU</name>
<dbReference type="InterPro" id="IPR050796">
    <property type="entry name" value="SCF_F-box_component"/>
</dbReference>
<feature type="domain" description="F-box" evidence="1">
    <location>
        <begin position="3"/>
        <end position="30"/>
    </location>
</feature>